<keyword evidence="2" id="KW-1185">Reference proteome</keyword>
<reference evidence="1 2" key="1">
    <citation type="submission" date="2020-04" db="EMBL/GenBank/DDBJ databases">
        <authorList>
            <person name="De Canck E."/>
        </authorList>
    </citation>
    <scope>NUCLEOTIDE SEQUENCE [LARGE SCALE GENOMIC DNA]</scope>
    <source>
        <strain evidence="1 2">LMG 29542</strain>
    </source>
</reference>
<evidence type="ECO:0000313" key="1">
    <source>
        <dbReference type="EMBL" id="CAB3751835.1"/>
    </source>
</evidence>
<dbReference type="AlphaFoldDB" id="A0A6J5DFN7"/>
<sequence length="130" mass="14539">MTLHVFKRDDTSDVRYLVVDDHLCLLTPLFSDGTGLGKFKEQFANALNLTDENVPSDAAVHAQYHDAIEAQILTEFGDDLRGKTINANHGHFPLPGTKDAFTARVFEVAPKLQIFTRQERQTLIGLTNWG</sequence>
<dbReference type="EMBL" id="CADIKH010000006">
    <property type="protein sequence ID" value="CAB3751835.1"/>
    <property type="molecule type" value="Genomic_DNA"/>
</dbReference>
<name>A0A6J5DFN7_9BURK</name>
<protein>
    <submittedName>
        <fullName evidence="1">Uncharacterized protein</fullName>
    </submittedName>
</protein>
<dbReference type="Proteomes" id="UP000494363">
    <property type="component" value="Unassembled WGS sequence"/>
</dbReference>
<gene>
    <name evidence="1" type="ORF">LMG29542_01564</name>
</gene>
<proteinExistence type="predicted"/>
<accession>A0A6J5DFN7</accession>
<evidence type="ECO:0000313" key="2">
    <source>
        <dbReference type="Proteomes" id="UP000494363"/>
    </source>
</evidence>
<organism evidence="1 2">
    <name type="scientific">Paraburkholderia humisilvae</name>
    <dbReference type="NCBI Taxonomy" id="627669"/>
    <lineage>
        <taxon>Bacteria</taxon>
        <taxon>Pseudomonadati</taxon>
        <taxon>Pseudomonadota</taxon>
        <taxon>Betaproteobacteria</taxon>
        <taxon>Burkholderiales</taxon>
        <taxon>Burkholderiaceae</taxon>
        <taxon>Paraburkholderia</taxon>
    </lineage>
</organism>
<dbReference type="RefSeq" id="WP_175225889.1">
    <property type="nucleotide sequence ID" value="NZ_CADIKH010000006.1"/>
</dbReference>